<gene>
    <name evidence="6" type="ORF">O3W52_27290</name>
</gene>
<dbReference type="Gene3D" id="1.10.3720.10">
    <property type="entry name" value="MetI-like"/>
    <property type="match status" value="1"/>
</dbReference>
<dbReference type="InterPro" id="IPR035906">
    <property type="entry name" value="MetI-like_sf"/>
</dbReference>
<organism evidence="6 7">
    <name type="scientific">Sinorhizobium psoraleae</name>
    <dbReference type="NCBI Taxonomy" id="520838"/>
    <lineage>
        <taxon>Bacteria</taxon>
        <taxon>Pseudomonadati</taxon>
        <taxon>Pseudomonadota</taxon>
        <taxon>Alphaproteobacteria</taxon>
        <taxon>Hyphomicrobiales</taxon>
        <taxon>Rhizobiaceae</taxon>
        <taxon>Sinorhizobium/Ensifer group</taxon>
        <taxon>Sinorhizobium</taxon>
    </lineage>
</organism>
<evidence type="ECO:0000313" key="6">
    <source>
        <dbReference type="EMBL" id="MCZ4093531.1"/>
    </source>
</evidence>
<comment type="subcellular location">
    <subcellularLocation>
        <location evidence="1">Membrane</location>
        <topology evidence="1">Multi-pass membrane protein</topology>
    </subcellularLocation>
</comment>
<evidence type="ECO:0000256" key="2">
    <source>
        <dbReference type="ARBA" id="ARBA00022692"/>
    </source>
</evidence>
<evidence type="ECO:0000256" key="4">
    <source>
        <dbReference type="ARBA" id="ARBA00023136"/>
    </source>
</evidence>
<sequence>MIDLQGFGDQIISGAITTIQVALASLAMGTVVGLFGATAKLATSRALNRMADAYRRLFVACPSF</sequence>
<keyword evidence="7" id="KW-1185">Reference proteome</keyword>
<keyword evidence="2 5" id="KW-0812">Transmembrane</keyword>
<dbReference type="RefSeq" id="WP_269285310.1">
    <property type="nucleotide sequence ID" value="NZ_JAPVOI010000005.1"/>
</dbReference>
<evidence type="ECO:0000313" key="7">
    <source>
        <dbReference type="Proteomes" id="UP001079430"/>
    </source>
</evidence>
<evidence type="ECO:0000256" key="5">
    <source>
        <dbReference type="SAM" id="Phobius"/>
    </source>
</evidence>
<evidence type="ECO:0000256" key="1">
    <source>
        <dbReference type="ARBA" id="ARBA00004141"/>
    </source>
</evidence>
<dbReference type="Proteomes" id="UP001079430">
    <property type="component" value="Unassembled WGS sequence"/>
</dbReference>
<dbReference type="EMBL" id="JAPVOI010000005">
    <property type="protein sequence ID" value="MCZ4093531.1"/>
    <property type="molecule type" value="Genomic_DNA"/>
</dbReference>
<name>A0ABT4KNJ4_9HYPH</name>
<proteinExistence type="predicted"/>
<keyword evidence="3 5" id="KW-1133">Transmembrane helix</keyword>
<accession>A0ABT4KNJ4</accession>
<protein>
    <submittedName>
        <fullName evidence="6">Uncharacterized protein</fullName>
    </submittedName>
</protein>
<comment type="caution">
    <text evidence="6">The sequence shown here is derived from an EMBL/GenBank/DDBJ whole genome shotgun (WGS) entry which is preliminary data.</text>
</comment>
<feature type="transmembrane region" description="Helical" evidence="5">
    <location>
        <begin position="12"/>
        <end position="35"/>
    </location>
</feature>
<reference evidence="6" key="1">
    <citation type="submission" date="2022-10" db="EMBL/GenBank/DDBJ databases">
        <title>Whole genome sequencing of three plant growth promoting bacteria isolated from Vachellia tortilis subsp. raddiana in Morocco.</title>
        <authorList>
            <person name="Hnini M."/>
            <person name="Zouagui R."/>
            <person name="Zouagui H."/>
            <person name="Chemao Elfihri M.-W."/>
            <person name="Ibrahimi A."/>
            <person name="Sbabou L."/>
            <person name="Aurag J."/>
        </authorList>
    </citation>
    <scope>NUCLEOTIDE SEQUENCE</scope>
    <source>
        <strain evidence="6">LMR678</strain>
    </source>
</reference>
<evidence type="ECO:0000256" key="3">
    <source>
        <dbReference type="ARBA" id="ARBA00022989"/>
    </source>
</evidence>
<dbReference type="SUPFAM" id="SSF161098">
    <property type="entry name" value="MetI-like"/>
    <property type="match status" value="1"/>
</dbReference>
<keyword evidence="4 5" id="KW-0472">Membrane</keyword>